<reference evidence="1" key="1">
    <citation type="journal article" date="2014" name="Int. J. Syst. Evol. Microbiol.">
        <title>Complete genome sequence of Corynebacterium casei LMG S-19264T (=DSM 44701T), isolated from a smear-ripened cheese.</title>
        <authorList>
            <consortium name="US DOE Joint Genome Institute (JGI-PGF)"/>
            <person name="Walter F."/>
            <person name="Albersmeier A."/>
            <person name="Kalinowski J."/>
            <person name="Ruckert C."/>
        </authorList>
    </citation>
    <scope>NUCLEOTIDE SEQUENCE</scope>
    <source>
        <strain evidence="1">VKM Ac-1321</strain>
    </source>
</reference>
<name>A0A9W6KQW3_9ACTN</name>
<organism evidence="1 2">
    <name type="scientific">Dactylosporangium matsuzakiense</name>
    <dbReference type="NCBI Taxonomy" id="53360"/>
    <lineage>
        <taxon>Bacteria</taxon>
        <taxon>Bacillati</taxon>
        <taxon>Actinomycetota</taxon>
        <taxon>Actinomycetes</taxon>
        <taxon>Micromonosporales</taxon>
        <taxon>Micromonosporaceae</taxon>
        <taxon>Dactylosporangium</taxon>
    </lineage>
</organism>
<gene>
    <name evidence="1" type="ORF">GCM10017581_076660</name>
</gene>
<dbReference type="EMBL" id="BSFP01000065">
    <property type="protein sequence ID" value="GLL05918.1"/>
    <property type="molecule type" value="Genomic_DNA"/>
</dbReference>
<sequence length="67" mass="7464">MADLAIAGRRVLIRLMVRRFFCTDAGCDRKIFAEQSGLASRYARRTQLAGGVLETVHWRSPAGRARG</sequence>
<comment type="caution">
    <text evidence="1">The sequence shown here is derived from an EMBL/GenBank/DDBJ whole genome shotgun (WGS) entry which is preliminary data.</text>
</comment>
<keyword evidence="2" id="KW-1185">Reference proteome</keyword>
<protein>
    <recommendedName>
        <fullName evidence="3">Transposase IS204/IS1001/IS1096/IS1165 zinc-finger domain-containing protein</fullName>
    </recommendedName>
</protein>
<evidence type="ECO:0000313" key="1">
    <source>
        <dbReference type="EMBL" id="GLL05918.1"/>
    </source>
</evidence>
<proteinExistence type="predicted"/>
<accession>A0A9W6KQW3</accession>
<reference evidence="1" key="2">
    <citation type="submission" date="2023-01" db="EMBL/GenBank/DDBJ databases">
        <authorList>
            <person name="Sun Q."/>
            <person name="Evtushenko L."/>
        </authorList>
    </citation>
    <scope>NUCLEOTIDE SEQUENCE</scope>
    <source>
        <strain evidence="1">VKM Ac-1321</strain>
    </source>
</reference>
<evidence type="ECO:0000313" key="2">
    <source>
        <dbReference type="Proteomes" id="UP001143480"/>
    </source>
</evidence>
<dbReference type="AlphaFoldDB" id="A0A9W6KQW3"/>
<dbReference type="Proteomes" id="UP001143480">
    <property type="component" value="Unassembled WGS sequence"/>
</dbReference>
<evidence type="ECO:0008006" key="3">
    <source>
        <dbReference type="Google" id="ProtNLM"/>
    </source>
</evidence>